<proteinExistence type="predicted"/>
<dbReference type="InterPro" id="IPR025320">
    <property type="entry name" value="DUF4225"/>
</dbReference>
<dbReference type="EMBL" id="CP127389">
    <property type="protein sequence ID" value="WIV89305.1"/>
    <property type="molecule type" value="Genomic_DNA"/>
</dbReference>
<dbReference type="Proteomes" id="UP001226651">
    <property type="component" value="Chromosome"/>
</dbReference>
<protein>
    <submittedName>
        <fullName evidence="1">DUF4225 domain-containing protein</fullName>
    </submittedName>
</protein>
<sequence length="267" mass="30475">MTEYELDYSYSDVYRDTLRRESSYLRKIAMKFAYQYIGDSFARMMFLNDIEQLIARTELEVSSYCLSLSAGLDNISDEIERLELQDNLLRNRSVMQYALFEIIRKQEESEENNKLTLKQVGFVSGAMQIYGGGASCVGSVGTLCSSLGVGMVSQGVNSMIENGYYLLFREEYSGPVRNGYRATSKALGYGDNEADIFYNVVDLSLSGASLLKPVLKEDSWKLFHYIKSDFITSWQSMGRLSLTSEFFFDGVTFYSTYDLYKEKNKSE</sequence>
<evidence type="ECO:0000313" key="2">
    <source>
        <dbReference type="Proteomes" id="UP001226651"/>
    </source>
</evidence>
<gene>
    <name evidence="1" type="ORF">QQS39_04600</name>
</gene>
<accession>A0ABY8YA44</accession>
<dbReference type="RefSeq" id="WP_151434463.1">
    <property type="nucleotide sequence ID" value="NZ_CP127389.1"/>
</dbReference>
<reference evidence="1 2" key="1">
    <citation type="submission" date="2023-06" db="EMBL/GenBank/DDBJ databases">
        <title>Proteus appendicitidis sp. nov., isolated from the appendiceal pus of an appendicitis patient in Yongzhou, China.</title>
        <authorList>
            <person name="Cai X."/>
        </authorList>
    </citation>
    <scope>NUCLEOTIDE SEQUENCE [LARGE SCALE GENOMIC DNA]</scope>
    <source>
        <strain evidence="1 2">HZ0627</strain>
    </source>
</reference>
<dbReference type="Pfam" id="PF13988">
    <property type="entry name" value="DUF4225"/>
    <property type="match status" value="1"/>
</dbReference>
<organism evidence="1 2">
    <name type="scientific">Proteus appendicitidis</name>
    <dbReference type="NCBI Taxonomy" id="3034648"/>
    <lineage>
        <taxon>Bacteria</taxon>
        <taxon>Pseudomonadati</taxon>
        <taxon>Pseudomonadota</taxon>
        <taxon>Gammaproteobacteria</taxon>
        <taxon>Enterobacterales</taxon>
        <taxon>Morganellaceae</taxon>
        <taxon>Proteus</taxon>
    </lineage>
</organism>
<keyword evidence="2" id="KW-1185">Reference proteome</keyword>
<name>A0ABY8YA44_9GAMM</name>
<evidence type="ECO:0000313" key="1">
    <source>
        <dbReference type="EMBL" id="WIV89305.1"/>
    </source>
</evidence>